<dbReference type="Proteomes" id="UP001595764">
    <property type="component" value="Unassembled WGS sequence"/>
</dbReference>
<dbReference type="EMBL" id="JBHRWI010000004">
    <property type="protein sequence ID" value="MFC3509071.1"/>
    <property type="molecule type" value="Genomic_DNA"/>
</dbReference>
<evidence type="ECO:0000313" key="2">
    <source>
        <dbReference type="EMBL" id="MFC3509071.1"/>
    </source>
</evidence>
<sequence length="298" mass="30323">MGFTAMKSMKLVMVGGAVAATALLSACSGNSVDGNGSAAKSISDAAAVKQGPQGGSAGAAGTAATANGDVNCSKLGGQVGPAGGKQMDLIAVQSTNGSIPGCTEAFNVMTKYYELAPSQGEGPGHRVLGIEGHWDCALGAEEEFTQGVVNCGKDGGSEFMIKTAPTAGKGSGQQPAAPTRRFPNTTQTVQFTGFDRSVNMAQFQLITWKKGGADNGHYVPVPGDGKTYRLPVSKTAQVFGAAELCPGGDVAIDQQGRGTNPCTEQALMAALTGPTPPLAEIHVDKNDNIDVAKELYRP</sequence>
<proteinExistence type="predicted"/>
<keyword evidence="3" id="KW-1185">Reference proteome</keyword>
<name>A0ABV7Q717_9PSEU</name>
<evidence type="ECO:0000256" key="1">
    <source>
        <dbReference type="SAM" id="SignalP"/>
    </source>
</evidence>
<accession>A0ABV7Q717</accession>
<dbReference type="RefSeq" id="WP_377869342.1">
    <property type="nucleotide sequence ID" value="NZ_JBHMAY010000012.1"/>
</dbReference>
<comment type="caution">
    <text evidence="2">The sequence shown here is derived from an EMBL/GenBank/DDBJ whole genome shotgun (WGS) entry which is preliminary data.</text>
</comment>
<feature type="chain" id="PRO_5046555942" description="Lipoprotein" evidence="1">
    <location>
        <begin position="20"/>
        <end position="298"/>
    </location>
</feature>
<reference evidence="3" key="1">
    <citation type="journal article" date="2019" name="Int. J. Syst. Evol. Microbiol.">
        <title>The Global Catalogue of Microorganisms (GCM) 10K type strain sequencing project: providing services to taxonomists for standard genome sequencing and annotation.</title>
        <authorList>
            <consortium name="The Broad Institute Genomics Platform"/>
            <consortium name="The Broad Institute Genome Sequencing Center for Infectious Disease"/>
            <person name="Wu L."/>
            <person name="Ma J."/>
        </authorList>
    </citation>
    <scope>NUCLEOTIDE SEQUENCE [LARGE SCALE GENOMIC DNA]</scope>
    <source>
        <strain evidence="3">CGMCC 4.7682</strain>
    </source>
</reference>
<evidence type="ECO:0008006" key="4">
    <source>
        <dbReference type="Google" id="ProtNLM"/>
    </source>
</evidence>
<evidence type="ECO:0000313" key="3">
    <source>
        <dbReference type="Proteomes" id="UP001595764"/>
    </source>
</evidence>
<dbReference type="PROSITE" id="PS51257">
    <property type="entry name" value="PROKAR_LIPOPROTEIN"/>
    <property type="match status" value="1"/>
</dbReference>
<gene>
    <name evidence="2" type="ORF">ACFORO_02745</name>
</gene>
<organism evidence="2 3">
    <name type="scientific">Amycolatopsis halotolerans</name>
    <dbReference type="NCBI Taxonomy" id="330083"/>
    <lineage>
        <taxon>Bacteria</taxon>
        <taxon>Bacillati</taxon>
        <taxon>Actinomycetota</taxon>
        <taxon>Actinomycetes</taxon>
        <taxon>Pseudonocardiales</taxon>
        <taxon>Pseudonocardiaceae</taxon>
        <taxon>Amycolatopsis</taxon>
    </lineage>
</organism>
<protein>
    <recommendedName>
        <fullName evidence="4">Lipoprotein</fullName>
    </recommendedName>
</protein>
<feature type="signal peptide" evidence="1">
    <location>
        <begin position="1"/>
        <end position="19"/>
    </location>
</feature>
<keyword evidence="1" id="KW-0732">Signal</keyword>